<dbReference type="AlphaFoldDB" id="A0AAN6WL59"/>
<evidence type="ECO:0000259" key="1">
    <source>
        <dbReference type="Pfam" id="PF07992"/>
    </source>
</evidence>
<proteinExistence type="predicted"/>
<evidence type="ECO:0000313" key="3">
    <source>
        <dbReference type="Proteomes" id="UP001302126"/>
    </source>
</evidence>
<dbReference type="EMBL" id="MU864517">
    <property type="protein sequence ID" value="KAK4183884.1"/>
    <property type="molecule type" value="Genomic_DNA"/>
</dbReference>
<sequence>MAAAKTTMTLRQRLRKAILFLRLVGHGLRVYKSMISRIVSAKVAALFESEPKQPIDPAEVKNIVIVGAAFAGLYSARLLSGSLPRDGRWRIVVIEPNSHFNFTWVFPRFSVVEGHEHKAFIPYKSDYFAMGPKGMVRWVGDRVTNVKKEVVVLRSGEEIPYEYLIVATGSTVADGLPSRANVETKEEAVELLQAMQERIKKASHVVVAGGGAAGVELATDAKDLYPDKSVTIVHSRQALMNRFSDGLQKGTAESMERLGVEVILGEKAISETQDGQFITLSSGRKIPCDCFVNCTGQKPASGIMANLSPQSIAPSGHIRVKPTLQIDDDSLPNIYICGDVADAHVRNPNSRIAGRQAEICADNVVLAVRGKKPKYQYAEMWGDGFIKLTLGLDRSITQFWDGTSELLFPSEETERDLMCKGTWMAMGAQPFEDTGVYCDK</sequence>
<gene>
    <name evidence="2" type="ORF">QBC35DRAFT_507079</name>
</gene>
<protein>
    <recommendedName>
        <fullName evidence="1">FAD/NAD(P)-binding domain-containing protein</fullName>
    </recommendedName>
</protein>
<comment type="caution">
    <text evidence="2">The sequence shown here is derived from an EMBL/GenBank/DDBJ whole genome shotgun (WGS) entry which is preliminary data.</text>
</comment>
<reference evidence="2" key="1">
    <citation type="journal article" date="2023" name="Mol. Phylogenet. Evol.">
        <title>Genome-scale phylogeny and comparative genomics of the fungal order Sordariales.</title>
        <authorList>
            <person name="Hensen N."/>
            <person name="Bonometti L."/>
            <person name="Westerberg I."/>
            <person name="Brannstrom I.O."/>
            <person name="Guillou S."/>
            <person name="Cros-Aarteil S."/>
            <person name="Calhoun S."/>
            <person name="Haridas S."/>
            <person name="Kuo A."/>
            <person name="Mondo S."/>
            <person name="Pangilinan J."/>
            <person name="Riley R."/>
            <person name="LaButti K."/>
            <person name="Andreopoulos B."/>
            <person name="Lipzen A."/>
            <person name="Chen C."/>
            <person name="Yan M."/>
            <person name="Daum C."/>
            <person name="Ng V."/>
            <person name="Clum A."/>
            <person name="Steindorff A."/>
            <person name="Ohm R.A."/>
            <person name="Martin F."/>
            <person name="Silar P."/>
            <person name="Natvig D.O."/>
            <person name="Lalanne C."/>
            <person name="Gautier V."/>
            <person name="Ament-Velasquez S.L."/>
            <person name="Kruys A."/>
            <person name="Hutchinson M.I."/>
            <person name="Powell A.J."/>
            <person name="Barry K."/>
            <person name="Miller A.N."/>
            <person name="Grigoriev I.V."/>
            <person name="Debuchy R."/>
            <person name="Gladieux P."/>
            <person name="Hiltunen Thoren M."/>
            <person name="Johannesson H."/>
        </authorList>
    </citation>
    <scope>NUCLEOTIDE SEQUENCE</scope>
    <source>
        <strain evidence="2">PSN309</strain>
    </source>
</reference>
<name>A0AAN6WL59_9PEZI</name>
<keyword evidence="3" id="KW-1185">Reference proteome</keyword>
<reference evidence="2" key="2">
    <citation type="submission" date="2023-05" db="EMBL/GenBank/DDBJ databases">
        <authorList>
            <consortium name="Lawrence Berkeley National Laboratory"/>
            <person name="Steindorff A."/>
            <person name="Hensen N."/>
            <person name="Bonometti L."/>
            <person name="Westerberg I."/>
            <person name="Brannstrom I.O."/>
            <person name="Guillou S."/>
            <person name="Cros-Aarteil S."/>
            <person name="Calhoun S."/>
            <person name="Haridas S."/>
            <person name="Kuo A."/>
            <person name="Mondo S."/>
            <person name="Pangilinan J."/>
            <person name="Riley R."/>
            <person name="Labutti K."/>
            <person name="Andreopoulos B."/>
            <person name="Lipzen A."/>
            <person name="Chen C."/>
            <person name="Yanf M."/>
            <person name="Daum C."/>
            <person name="Ng V."/>
            <person name="Clum A."/>
            <person name="Ohm R."/>
            <person name="Martin F."/>
            <person name="Silar P."/>
            <person name="Natvig D."/>
            <person name="Lalanne C."/>
            <person name="Gautier V."/>
            <person name="Ament-Velasquez S.L."/>
            <person name="Kruys A."/>
            <person name="Hutchinson M.I."/>
            <person name="Powell A.J."/>
            <person name="Barry K."/>
            <person name="Miller A.N."/>
            <person name="Grigoriev I.V."/>
            <person name="Debuchy R."/>
            <person name="Gladieux P."/>
            <person name="Thoren M.H."/>
            <person name="Johannesson H."/>
        </authorList>
    </citation>
    <scope>NUCLEOTIDE SEQUENCE</scope>
    <source>
        <strain evidence="2">PSN309</strain>
    </source>
</reference>
<dbReference type="GO" id="GO:0005737">
    <property type="term" value="C:cytoplasm"/>
    <property type="evidence" value="ECO:0007669"/>
    <property type="project" value="TreeGrafter"/>
</dbReference>
<dbReference type="PRINTS" id="PR00469">
    <property type="entry name" value="PNDRDTASEII"/>
</dbReference>
<dbReference type="PANTHER" id="PTHR43735:SF11">
    <property type="entry name" value="HYPOTHETICAL OXIDOREDUCTASE (EUROFUNG)"/>
    <property type="match status" value="1"/>
</dbReference>
<dbReference type="PRINTS" id="PR00368">
    <property type="entry name" value="FADPNR"/>
</dbReference>
<dbReference type="InterPro" id="IPR023753">
    <property type="entry name" value="FAD/NAD-binding_dom"/>
</dbReference>
<dbReference type="GO" id="GO:0050660">
    <property type="term" value="F:flavin adenine dinucleotide binding"/>
    <property type="evidence" value="ECO:0007669"/>
    <property type="project" value="TreeGrafter"/>
</dbReference>
<organism evidence="2 3">
    <name type="scientific">Podospora australis</name>
    <dbReference type="NCBI Taxonomy" id="1536484"/>
    <lineage>
        <taxon>Eukaryota</taxon>
        <taxon>Fungi</taxon>
        <taxon>Dikarya</taxon>
        <taxon>Ascomycota</taxon>
        <taxon>Pezizomycotina</taxon>
        <taxon>Sordariomycetes</taxon>
        <taxon>Sordariomycetidae</taxon>
        <taxon>Sordariales</taxon>
        <taxon>Podosporaceae</taxon>
        <taxon>Podospora</taxon>
    </lineage>
</organism>
<dbReference type="Gene3D" id="3.50.50.100">
    <property type="match status" value="1"/>
</dbReference>
<dbReference type="PANTHER" id="PTHR43735">
    <property type="entry name" value="APOPTOSIS-INDUCING FACTOR 1"/>
    <property type="match status" value="1"/>
</dbReference>
<dbReference type="InterPro" id="IPR036188">
    <property type="entry name" value="FAD/NAD-bd_sf"/>
</dbReference>
<accession>A0AAN6WL59</accession>
<dbReference type="Proteomes" id="UP001302126">
    <property type="component" value="Unassembled WGS sequence"/>
</dbReference>
<dbReference type="Pfam" id="PF07992">
    <property type="entry name" value="Pyr_redox_2"/>
    <property type="match status" value="1"/>
</dbReference>
<evidence type="ECO:0000313" key="2">
    <source>
        <dbReference type="EMBL" id="KAK4183884.1"/>
    </source>
</evidence>
<feature type="domain" description="FAD/NAD(P)-binding" evidence="1">
    <location>
        <begin position="62"/>
        <end position="345"/>
    </location>
</feature>
<dbReference type="SUPFAM" id="SSF51905">
    <property type="entry name" value="FAD/NAD(P)-binding domain"/>
    <property type="match status" value="1"/>
</dbReference>
<dbReference type="GO" id="GO:0004174">
    <property type="term" value="F:electron-transferring-flavoprotein dehydrogenase activity"/>
    <property type="evidence" value="ECO:0007669"/>
    <property type="project" value="TreeGrafter"/>
</dbReference>